<evidence type="ECO:0000313" key="3">
    <source>
        <dbReference type="EMBL" id="UNV85163.1"/>
    </source>
</evidence>
<sequence>MRHYHAADDCVVSSDGLKGLGQEKGRLKHLEQGFQTTFSCYNPFFFLVAIIMKTSVCLSLLLLLAACHPNAEVADTAAPTARKPSYFESDKRQAATPVKTQTPALSAIRSRADFDLLSRVYEQDSEYEIPHVLFLIDREDNNRTDYINTPKYRLHETYLAEILKPMPTRKELFEQYRSPNRRFLFGTISWQNSTQEYVYEFWEGDKITPELLKLAEGRLKDSFFAPLRYKTNSLWQETVAAQSKVPFVTQESLIQNFPYLPLHRGKAVGTLRVITQEDDLYDVGADDIIILKEVPLVLPPVAGIISEKPSTALSHVNVLARGWGIPNIYLKDAEKILAPYIGRRIELEADAKQYRVAQTNRNTAAKTFSDDLSLPQPDTSDYSLRPLANLRREDSRYCGSKAANLGHIRSHIADSNVPDGFCIPFAYYRAMMDKLGINAATLAQIETQSGGDNRKRRTALLALQKKITDAEIPPEWKRTWAEQWRSQLNSKGVFVRSSSNSEDLPNFSGAGLYTTVPNVTGENALAEAVKQSWASVFNYSAYEARRIAGLPHDSVKMSVFVQQSINADLSGVLVTVNPYDTAQKNTSYIAAKRGLGIRVVEGKRVAEQAVYNRRNDAVQRLSSSNETTALQLDENGGVREVPITGGNVMNHDQIRRLDQAGQQIKQLFGNGEQDIEWAFADGKLVILQARPYLNGRR</sequence>
<keyword evidence="1" id="KW-0812">Transmembrane</keyword>
<dbReference type="InterPro" id="IPR002192">
    <property type="entry name" value="PPDK_AMP/ATP-bd"/>
</dbReference>
<keyword evidence="4" id="KW-1185">Reference proteome</keyword>
<feature type="domain" description="Pyruvate phosphate dikinase AMP/ATP-binding" evidence="2">
    <location>
        <begin position="398"/>
        <end position="692"/>
    </location>
</feature>
<dbReference type="Gene3D" id="3.30.470.20">
    <property type="entry name" value="ATP-grasp fold, B domain"/>
    <property type="match status" value="1"/>
</dbReference>
<organism evidence="3 4">
    <name type="scientific">Neisseria macacae ATCC 33926</name>
    <dbReference type="NCBI Taxonomy" id="997348"/>
    <lineage>
        <taxon>Bacteria</taxon>
        <taxon>Pseudomonadati</taxon>
        <taxon>Pseudomonadota</taxon>
        <taxon>Betaproteobacteria</taxon>
        <taxon>Neisseriales</taxon>
        <taxon>Neisseriaceae</taxon>
        <taxon>Neisseria</taxon>
    </lineage>
</organism>
<dbReference type="Proteomes" id="UP000829455">
    <property type="component" value="Chromosome"/>
</dbReference>
<dbReference type="InterPro" id="IPR051549">
    <property type="entry name" value="PEP_Utilizing_Enz"/>
</dbReference>
<feature type="transmembrane region" description="Helical" evidence="1">
    <location>
        <begin position="44"/>
        <end position="66"/>
    </location>
</feature>
<dbReference type="SUPFAM" id="SSF56059">
    <property type="entry name" value="Glutathione synthetase ATP-binding domain-like"/>
    <property type="match status" value="1"/>
</dbReference>
<protein>
    <submittedName>
        <fullName evidence="3">Phosphoenolpyruvate synthase</fullName>
    </submittedName>
</protein>
<evidence type="ECO:0000259" key="2">
    <source>
        <dbReference type="Pfam" id="PF01326"/>
    </source>
</evidence>
<evidence type="ECO:0000313" key="4">
    <source>
        <dbReference type="Proteomes" id="UP000829455"/>
    </source>
</evidence>
<accession>A0ABY3Y879</accession>
<reference evidence="3 4" key="1">
    <citation type="submission" date="2022-03" db="EMBL/GenBank/DDBJ databases">
        <title>Genome sequencing of Neisseria macacae.</title>
        <authorList>
            <person name="Baek M.-G."/>
        </authorList>
    </citation>
    <scope>NUCLEOTIDE SEQUENCE [LARGE SCALE GENOMIC DNA]</scope>
    <source>
        <strain evidence="3 4">ATCC 33926</strain>
    </source>
</reference>
<keyword evidence="1" id="KW-0472">Membrane</keyword>
<proteinExistence type="predicted"/>
<dbReference type="PANTHER" id="PTHR43615:SF1">
    <property type="entry name" value="PPDK_N DOMAIN-CONTAINING PROTEIN"/>
    <property type="match status" value="1"/>
</dbReference>
<keyword evidence="1" id="KW-1133">Transmembrane helix</keyword>
<dbReference type="Gene3D" id="3.30.1490.20">
    <property type="entry name" value="ATP-grasp fold, A domain"/>
    <property type="match status" value="1"/>
</dbReference>
<dbReference type="InterPro" id="IPR013815">
    <property type="entry name" value="ATP_grasp_subdomain_1"/>
</dbReference>
<gene>
    <name evidence="3" type="ORF">MON40_01105</name>
</gene>
<evidence type="ECO:0000256" key="1">
    <source>
        <dbReference type="SAM" id="Phobius"/>
    </source>
</evidence>
<dbReference type="Pfam" id="PF01326">
    <property type="entry name" value="PPDK_N"/>
    <property type="match status" value="1"/>
</dbReference>
<dbReference type="PANTHER" id="PTHR43615">
    <property type="entry name" value="PHOSPHOENOLPYRUVATE SYNTHASE-RELATED"/>
    <property type="match status" value="1"/>
</dbReference>
<dbReference type="RefSeq" id="WP_242925964.1">
    <property type="nucleotide sequence ID" value="NZ_CP094241.1"/>
</dbReference>
<dbReference type="EMBL" id="CP094241">
    <property type="protein sequence ID" value="UNV85163.1"/>
    <property type="molecule type" value="Genomic_DNA"/>
</dbReference>
<name>A0ABY3Y879_9NEIS</name>